<dbReference type="SUPFAM" id="SSF56281">
    <property type="entry name" value="Metallo-hydrolase/oxidoreductase"/>
    <property type="match status" value="1"/>
</dbReference>
<evidence type="ECO:0000313" key="10">
    <source>
        <dbReference type="EMBL" id="MBF9073855.1"/>
    </source>
</evidence>
<dbReference type="Gene3D" id="3.30.1050.10">
    <property type="entry name" value="SCP2 sterol-binding domain"/>
    <property type="match status" value="1"/>
</dbReference>
<dbReference type="Proteomes" id="UP000657385">
    <property type="component" value="Unassembled WGS sequence"/>
</dbReference>
<gene>
    <name evidence="10" type="ORF">I2501_38165</name>
</gene>
<proteinExistence type="inferred from homology"/>
<dbReference type="InterPro" id="IPR052195">
    <property type="entry name" value="Bact_Alkyl/Aryl-Sulfatase"/>
</dbReference>
<dbReference type="GO" id="GO:0046983">
    <property type="term" value="F:protein dimerization activity"/>
    <property type="evidence" value="ECO:0007669"/>
    <property type="project" value="InterPro"/>
</dbReference>
<evidence type="ECO:0000256" key="6">
    <source>
        <dbReference type="ARBA" id="ARBA00066568"/>
    </source>
</evidence>
<dbReference type="FunFam" id="3.60.15.30:FF:000001">
    <property type="entry name" value="Alkyl/aryl-sulfatase BDS1"/>
    <property type="match status" value="1"/>
</dbReference>
<dbReference type="GO" id="GO:0030288">
    <property type="term" value="C:outer membrane-bounded periplasmic space"/>
    <property type="evidence" value="ECO:0007669"/>
    <property type="project" value="TreeGrafter"/>
</dbReference>
<dbReference type="SMART" id="SM00849">
    <property type="entry name" value="Lactamase_B"/>
    <property type="match status" value="1"/>
</dbReference>
<keyword evidence="4" id="KW-0862">Zinc</keyword>
<dbReference type="CDD" id="cd07710">
    <property type="entry name" value="arylsulfatase_Sdsa1-like_MBL-fold"/>
    <property type="match status" value="1"/>
</dbReference>
<dbReference type="InterPro" id="IPR029229">
    <property type="entry name" value="Alkyl_sulf_C"/>
</dbReference>
<comment type="similarity">
    <text evidence="5">Belongs to the metallo-beta-lactamase superfamily. Type III sulfatase family.</text>
</comment>
<dbReference type="PANTHER" id="PTHR43223:SF1">
    <property type="entry name" value="ALKYL_ARYL-SULFATASE BDS1"/>
    <property type="match status" value="1"/>
</dbReference>
<dbReference type="GO" id="GO:0046872">
    <property type="term" value="F:metal ion binding"/>
    <property type="evidence" value="ECO:0007669"/>
    <property type="project" value="UniProtKB-KW"/>
</dbReference>
<dbReference type="GO" id="GO:0018741">
    <property type="term" value="F:linear primary-alkylsulfatase activity"/>
    <property type="evidence" value="ECO:0007669"/>
    <property type="project" value="UniProtKB-EC"/>
</dbReference>
<evidence type="ECO:0000256" key="7">
    <source>
        <dbReference type="ARBA" id="ARBA00068034"/>
    </source>
</evidence>
<dbReference type="AlphaFoldDB" id="A0A931B9Q2"/>
<dbReference type="Gene3D" id="1.25.40.880">
    <property type="entry name" value="Alkyl sulfatase, dimerisation domain"/>
    <property type="match status" value="1"/>
</dbReference>
<sequence length="641" mass="69912">MTTDPRAPKGATEATRAAHAALAARLRLDDRADFERAERGLLARTEDDAILNAFGLPSWDFTANRALAATPAAPETVNPSLWRQARLNAAHGLYEVTEGIYQVRGYDLANITFVRGERGWIVIDPLTAAETSAAALAAVTAHFGELPVTAVVYTHCHVDHFAGIRGVVSDEDVASGRVRVIGPEGFLQHAVSENVIAGTAMSRRALYMYGMLLPKGAHGHVDTGLGRAVAGGTWGLVPPTETVSETGTELVVDGVRMVFQVTPGTEAPAEMNFLFPDHRALCLAENCSAVLHNLYTPRGAEVRDALAWSGYIDEALRDHAPAADVVFASHHWPRWGAEDITAYLTKQRDAYRYLHDQTMRLANQGLVATEIAEQLELPPGLADEFFLRDYYGTVNHNAKAVYQKYLGWFDANPAHLHPLPPVEAARKYVVYMGGAEAVLERAREDFAKGEYRWVAEAVNHVVFADPSHQDARLLQADALEQLGYQAESGPWRDFYLTGALELRQGTPELPGLRNPVQPDVLRGMPGSMLLDYLAVRLDGPRAAGRALRLELRLVDAGTAHLVELSHGTLHHRVCAPGTVTEPDAVVSLTRAALAGLADDATTFPELLSDRTIEVLDGRSDALSDLLELLVTFDLFFPVIER</sequence>
<dbReference type="Pfam" id="PF14863">
    <property type="entry name" value="Alkyl_sulf_dimr"/>
    <property type="match status" value="1"/>
</dbReference>
<dbReference type="GO" id="GO:0018909">
    <property type="term" value="P:dodecyl sulfate metabolic process"/>
    <property type="evidence" value="ECO:0007669"/>
    <property type="project" value="InterPro"/>
</dbReference>
<dbReference type="EMBL" id="JADPRT010000027">
    <property type="protein sequence ID" value="MBF9073855.1"/>
    <property type="molecule type" value="Genomic_DNA"/>
</dbReference>
<dbReference type="Gene3D" id="3.60.15.30">
    <property type="entry name" value="Metallo-beta-lactamase domain"/>
    <property type="match status" value="1"/>
</dbReference>
<evidence type="ECO:0000256" key="5">
    <source>
        <dbReference type="ARBA" id="ARBA00033751"/>
    </source>
</evidence>
<name>A0A931B9Q2_9ACTN</name>
<keyword evidence="3" id="KW-0378">Hydrolase</keyword>
<protein>
    <recommendedName>
        <fullName evidence="7">Linear primary-alkylsulfatase</fullName>
        <ecNumber evidence="6">3.1.6.21</ecNumber>
    </recommendedName>
    <alternativeName>
        <fullName evidence="8">Type III linear primary-alkylsulfatase</fullName>
    </alternativeName>
</protein>
<dbReference type="InterPro" id="IPR038536">
    <property type="entry name" value="Alkyl/aryl-sulf_dimr_sf"/>
</dbReference>
<accession>A0A931B9Q2</accession>
<comment type="cofactor">
    <cofactor evidence="1">
        <name>Zn(2+)</name>
        <dbReference type="ChEBI" id="CHEBI:29105"/>
    </cofactor>
</comment>
<dbReference type="Pfam" id="PF14864">
    <property type="entry name" value="Alkyl_sulf_C"/>
    <property type="match status" value="1"/>
</dbReference>
<evidence type="ECO:0000256" key="1">
    <source>
        <dbReference type="ARBA" id="ARBA00001947"/>
    </source>
</evidence>
<evidence type="ECO:0000256" key="8">
    <source>
        <dbReference type="ARBA" id="ARBA00075789"/>
    </source>
</evidence>
<organism evidence="10 11">
    <name type="scientific">Streptacidiphilus fuscans</name>
    <dbReference type="NCBI Taxonomy" id="2789292"/>
    <lineage>
        <taxon>Bacteria</taxon>
        <taxon>Bacillati</taxon>
        <taxon>Actinomycetota</taxon>
        <taxon>Actinomycetes</taxon>
        <taxon>Kitasatosporales</taxon>
        <taxon>Streptomycetaceae</taxon>
        <taxon>Streptacidiphilus</taxon>
    </lineage>
</organism>
<dbReference type="RefSeq" id="WP_196198699.1">
    <property type="nucleotide sequence ID" value="NZ_JADPRT010000027.1"/>
</dbReference>
<evidence type="ECO:0000256" key="3">
    <source>
        <dbReference type="ARBA" id="ARBA00022801"/>
    </source>
</evidence>
<evidence type="ECO:0000313" key="11">
    <source>
        <dbReference type="Proteomes" id="UP000657385"/>
    </source>
</evidence>
<evidence type="ECO:0000256" key="2">
    <source>
        <dbReference type="ARBA" id="ARBA00022723"/>
    </source>
</evidence>
<evidence type="ECO:0000256" key="4">
    <source>
        <dbReference type="ARBA" id="ARBA00022833"/>
    </source>
</evidence>
<dbReference type="FunFam" id="1.25.40.880:FF:000001">
    <property type="entry name" value="SDS hydrolase SdsA1"/>
    <property type="match status" value="1"/>
</dbReference>
<evidence type="ECO:0000259" key="9">
    <source>
        <dbReference type="SMART" id="SM00849"/>
    </source>
</evidence>
<reference evidence="10" key="1">
    <citation type="submission" date="2020-11" db="EMBL/GenBank/DDBJ databases">
        <title>Isolation and identification of active actinomycetes.</title>
        <authorList>
            <person name="Yu B."/>
        </authorList>
    </citation>
    <scope>NUCLEOTIDE SEQUENCE</scope>
    <source>
        <strain evidence="10">NEAU-YB345</strain>
    </source>
</reference>
<keyword evidence="2" id="KW-0479">Metal-binding</keyword>
<dbReference type="InterPro" id="IPR036527">
    <property type="entry name" value="SCP2_sterol-bd_dom_sf"/>
</dbReference>
<dbReference type="InterPro" id="IPR044097">
    <property type="entry name" value="Bds1/SdsA1_MBL-fold"/>
</dbReference>
<feature type="domain" description="Metallo-beta-lactamase" evidence="9">
    <location>
        <begin position="108"/>
        <end position="330"/>
    </location>
</feature>
<dbReference type="InterPro" id="IPR036866">
    <property type="entry name" value="RibonucZ/Hydroxyglut_hydro"/>
</dbReference>
<keyword evidence="11" id="KW-1185">Reference proteome</keyword>
<dbReference type="PANTHER" id="PTHR43223">
    <property type="entry name" value="ALKYL/ARYL-SULFATASE"/>
    <property type="match status" value="1"/>
</dbReference>
<comment type="caution">
    <text evidence="10">The sequence shown here is derived from an EMBL/GenBank/DDBJ whole genome shotgun (WGS) entry which is preliminary data.</text>
</comment>
<dbReference type="Pfam" id="PF00753">
    <property type="entry name" value="Lactamase_B"/>
    <property type="match status" value="1"/>
</dbReference>
<dbReference type="EC" id="3.1.6.21" evidence="6"/>
<dbReference type="InterPro" id="IPR029228">
    <property type="entry name" value="Alkyl_sulf_dimr"/>
</dbReference>
<dbReference type="InterPro" id="IPR001279">
    <property type="entry name" value="Metallo-B-lactamas"/>
</dbReference>
<dbReference type="SUPFAM" id="SSF55718">
    <property type="entry name" value="SCP-like"/>
    <property type="match status" value="1"/>
</dbReference>